<protein>
    <submittedName>
        <fullName evidence="2">Uncharacterized protein</fullName>
    </submittedName>
</protein>
<sequence length="212" mass="23579">MADNGDKKKQAHNDPKNKGKDKDDDKQLTSGAGSSGTLLQIMPPNTLRHPAVEDVMDQLGAGAIKQYTDQLGRNQLCVSTLVGVPAIFFKGDNESCLTQVGDIAAEMQKIDQRFSGMLLFNDNDVSGVVVLTDNKVLKPECAPHAEEQSAPAVHVQAKLWRHPVSAGKDEGEWEIESDEEETLSDDNILRVRRRKKKTEMERIARQRAMRMR</sequence>
<accession>A0A5C6T8S6</accession>
<evidence type="ECO:0000313" key="3">
    <source>
        <dbReference type="Proteomes" id="UP000321331"/>
    </source>
</evidence>
<dbReference type="Proteomes" id="UP000321331">
    <property type="component" value="Unassembled WGS sequence"/>
</dbReference>
<feature type="compositionally biased region" description="Polar residues" evidence="1">
    <location>
        <begin position="28"/>
        <end position="38"/>
    </location>
</feature>
<reference evidence="2 3" key="1">
    <citation type="submission" date="2019-07" db="EMBL/GenBank/DDBJ databases">
        <title>The First High-Quality Draft Genome Sequence of the Causal Agent of the Current Panama Disease Epidemic.</title>
        <authorList>
            <person name="Warmington R.J."/>
            <person name="Kay W."/>
            <person name="Jeffries A."/>
            <person name="Bebber D."/>
            <person name="Moore K."/>
            <person name="Studholme D.J."/>
        </authorList>
    </citation>
    <scope>NUCLEOTIDE SEQUENCE [LARGE SCALE GENOMIC DNA]</scope>
    <source>
        <strain evidence="2 3">TR4</strain>
    </source>
</reference>
<dbReference type="EMBL" id="VMNF01000005">
    <property type="protein sequence ID" value="TXC07022.1"/>
    <property type="molecule type" value="Genomic_DNA"/>
</dbReference>
<feature type="region of interest" description="Disordered" evidence="1">
    <location>
        <begin position="1"/>
        <end position="45"/>
    </location>
</feature>
<feature type="compositionally biased region" description="Basic and acidic residues" evidence="1">
    <location>
        <begin position="1"/>
        <end position="27"/>
    </location>
</feature>
<dbReference type="AlphaFoldDB" id="A0A5C6T8S6"/>
<proteinExistence type="predicted"/>
<gene>
    <name evidence="2" type="ORF">FocTR4_00004128</name>
</gene>
<evidence type="ECO:0000256" key="1">
    <source>
        <dbReference type="SAM" id="MobiDB-lite"/>
    </source>
</evidence>
<organism evidence="2 3">
    <name type="scientific">Fusarium oxysporum f. sp. cubense</name>
    <dbReference type="NCBI Taxonomy" id="61366"/>
    <lineage>
        <taxon>Eukaryota</taxon>
        <taxon>Fungi</taxon>
        <taxon>Dikarya</taxon>
        <taxon>Ascomycota</taxon>
        <taxon>Pezizomycotina</taxon>
        <taxon>Sordariomycetes</taxon>
        <taxon>Hypocreomycetidae</taxon>
        <taxon>Hypocreales</taxon>
        <taxon>Nectriaceae</taxon>
        <taxon>Fusarium</taxon>
        <taxon>Fusarium oxysporum species complex</taxon>
    </lineage>
</organism>
<comment type="caution">
    <text evidence="2">The sequence shown here is derived from an EMBL/GenBank/DDBJ whole genome shotgun (WGS) entry which is preliminary data.</text>
</comment>
<name>A0A5C6T8S6_FUSOC</name>
<evidence type="ECO:0000313" key="2">
    <source>
        <dbReference type="EMBL" id="TXC07022.1"/>
    </source>
</evidence>